<dbReference type="SUPFAM" id="SSF81606">
    <property type="entry name" value="PP2C-like"/>
    <property type="match status" value="2"/>
</dbReference>
<dbReference type="PANTHER" id="PTHR13832:SF301">
    <property type="entry name" value="PROTEIN PHOSPHATASE 2C 29"/>
    <property type="match status" value="1"/>
</dbReference>
<proteinExistence type="predicted"/>
<evidence type="ECO:0000256" key="1">
    <source>
        <dbReference type="SAM" id="MobiDB-lite"/>
    </source>
</evidence>
<dbReference type="HOGENOM" id="CLU_013173_12_1_1"/>
<feature type="region of interest" description="Disordered" evidence="1">
    <location>
        <begin position="50"/>
        <end position="111"/>
    </location>
</feature>
<gene>
    <name evidence="3" type="ORF">AMTR_s00149p00066780</name>
</gene>
<feature type="region of interest" description="Disordered" evidence="1">
    <location>
        <begin position="366"/>
        <end position="402"/>
    </location>
</feature>
<dbReference type="EMBL" id="KI393016">
    <property type="protein sequence ID" value="ERN09279.1"/>
    <property type="molecule type" value="Genomic_DNA"/>
</dbReference>
<evidence type="ECO:0000259" key="2">
    <source>
        <dbReference type="PROSITE" id="PS51746"/>
    </source>
</evidence>
<dbReference type="OMA" id="NEGPARE"/>
<dbReference type="Gramene" id="ERN09279">
    <property type="protein sequence ID" value="ERN09279"/>
    <property type="gene ID" value="AMTR_s00149p00066780"/>
</dbReference>
<sequence length="981" mass="110319">MGNGISRVLPCFTPSKTSFPNHHEAIFSGPLDEALGHSFCYIRPPLPGSTSQRFSASNSQTFSPSNSQRFCSQEEEKEEEDPKTRSGGFTETTFRSISGASVSANTSTPRTTSLLNENQLQNQAKSLSHGSINQNHNFWVTGFESTSSFSALPLQPVPRLEHQNPEMCFSGNVDRSFMSGILERGFMSGPLERGTVSGPLDNNDGIHFSAPLGGLYLKKKGFSSARRKGLSSVRKAFQRSFSERQRPWVVPVLNFVGLQPFRKCYSGKENCPNINDPNIYMGFNTDLENENLQWAHGKAGEDRVHVVVSEEHGWLFIGIYDGFNGPDAPDFLLGNLYKAVFNELEGLLWNRQEEIADGVVENVLVEGKEPNPNLNTDKRNSERESTVTDVDEEKNSIATGGDRADDLVAGMASSEVIEVQSSIVPSNDLNPTSDFHKVDRERNSNLLVNEFDEKRNMTAIGANQKNYLLSTTPTCRKVYNGFEEKSNELVEERELAGYGNTEQRSHRKMQEDRENAVCGSGGLGESGEPISLPHSGSLAKRVTFELQKPDESNIRKGRPLRELLAEEDEDGFEIWGSNRFTFSLDNIFMRHKRASNASTKTASYLEREGMSQEDMRGKYKSSIRRARGRSMLFSRLKHGYANHKENRRKLFPWGHDWDKEKVEVEIGEERPKKTHRRCRSGQIDHDSILKALEQALEATEVAYLEMTDKFLDENPELALMGSCLLVMLMKDEDVYIMNVGDSRAIVAQYQPETKSCNRVTKEQEGHVIELEGIVEEAPESSERNENLGNDASPAAPMKLTALQLSTDHSTSIEEEVLRIKEEHPDDSECIVNDRVKGRLKVTRAFGAGFLKQPKLNNALLEMFRNEYIGSAPYISCSPSLRHHRLGPNDQFLVLSSDGLYQYLSNEEVVSHVENFMEKFPDGDPAQYLIEELLFRAAKKAGMGFHELLDIPQGDRRKYHDDVTVMVISLEGRIWKSSGKYI</sequence>
<dbReference type="AlphaFoldDB" id="W1PNA8"/>
<dbReference type="eggNOG" id="KOG0700">
    <property type="taxonomic scope" value="Eukaryota"/>
</dbReference>
<dbReference type="PANTHER" id="PTHR13832">
    <property type="entry name" value="PROTEIN PHOSPHATASE 2C"/>
    <property type="match status" value="1"/>
</dbReference>
<feature type="compositionally biased region" description="Polar residues" evidence="1">
    <location>
        <begin position="50"/>
        <end position="71"/>
    </location>
</feature>
<evidence type="ECO:0000313" key="3">
    <source>
        <dbReference type="EMBL" id="ERN09279.1"/>
    </source>
</evidence>
<feature type="compositionally biased region" description="Basic and acidic residues" evidence="1">
    <location>
        <begin position="376"/>
        <end position="386"/>
    </location>
</feature>
<dbReference type="PROSITE" id="PS51746">
    <property type="entry name" value="PPM_2"/>
    <property type="match status" value="1"/>
</dbReference>
<dbReference type="Gene3D" id="3.60.40.10">
    <property type="entry name" value="PPM-type phosphatase domain"/>
    <property type="match status" value="2"/>
</dbReference>
<name>W1PNA8_AMBTC</name>
<dbReference type="InterPro" id="IPR036457">
    <property type="entry name" value="PPM-type-like_dom_sf"/>
</dbReference>
<reference evidence="4" key="1">
    <citation type="journal article" date="2013" name="Science">
        <title>The Amborella genome and the evolution of flowering plants.</title>
        <authorList>
            <consortium name="Amborella Genome Project"/>
        </authorList>
    </citation>
    <scope>NUCLEOTIDE SEQUENCE [LARGE SCALE GENOMIC DNA]</scope>
</reference>
<protein>
    <recommendedName>
        <fullName evidence="2">PPM-type phosphatase domain-containing protein</fullName>
    </recommendedName>
</protein>
<feature type="domain" description="PPM-type phosphatase" evidence="2">
    <location>
        <begin position="280"/>
        <end position="969"/>
    </location>
</feature>
<organism evidence="3 4">
    <name type="scientific">Amborella trichopoda</name>
    <dbReference type="NCBI Taxonomy" id="13333"/>
    <lineage>
        <taxon>Eukaryota</taxon>
        <taxon>Viridiplantae</taxon>
        <taxon>Streptophyta</taxon>
        <taxon>Embryophyta</taxon>
        <taxon>Tracheophyta</taxon>
        <taxon>Spermatophyta</taxon>
        <taxon>Magnoliopsida</taxon>
        <taxon>Amborellales</taxon>
        <taxon>Amborellaceae</taxon>
        <taxon>Amborella</taxon>
    </lineage>
</organism>
<accession>W1PNA8</accession>
<dbReference type="GO" id="GO:0007165">
    <property type="term" value="P:signal transduction"/>
    <property type="evidence" value="ECO:0000318"/>
    <property type="project" value="GO_Central"/>
</dbReference>
<dbReference type="Proteomes" id="UP000017836">
    <property type="component" value="Unassembled WGS sequence"/>
</dbReference>
<dbReference type="Pfam" id="PF00481">
    <property type="entry name" value="PP2C"/>
    <property type="match status" value="1"/>
</dbReference>
<dbReference type="OrthoDB" id="420076at2759"/>
<dbReference type="KEGG" id="atr:18437427"/>
<dbReference type="InterPro" id="IPR001932">
    <property type="entry name" value="PPM-type_phosphatase-like_dom"/>
</dbReference>
<dbReference type="SMART" id="SM00332">
    <property type="entry name" value="PP2Cc"/>
    <property type="match status" value="1"/>
</dbReference>
<dbReference type="GO" id="GO:0004722">
    <property type="term" value="F:protein serine/threonine phosphatase activity"/>
    <property type="evidence" value="ECO:0000318"/>
    <property type="project" value="GO_Central"/>
</dbReference>
<evidence type="ECO:0000313" key="4">
    <source>
        <dbReference type="Proteomes" id="UP000017836"/>
    </source>
</evidence>
<dbReference type="InterPro" id="IPR015655">
    <property type="entry name" value="PP2C"/>
</dbReference>
<feature type="compositionally biased region" description="Polar residues" evidence="1">
    <location>
        <begin position="87"/>
        <end position="111"/>
    </location>
</feature>
<dbReference type="CDD" id="cd00143">
    <property type="entry name" value="PP2Cc"/>
    <property type="match status" value="1"/>
</dbReference>
<keyword evidence="4" id="KW-1185">Reference proteome</keyword>